<organism evidence="3 4">
    <name type="scientific">Polyangium jinanense</name>
    <dbReference type="NCBI Taxonomy" id="2829994"/>
    <lineage>
        <taxon>Bacteria</taxon>
        <taxon>Pseudomonadati</taxon>
        <taxon>Myxococcota</taxon>
        <taxon>Polyangia</taxon>
        <taxon>Polyangiales</taxon>
        <taxon>Polyangiaceae</taxon>
        <taxon>Polyangium</taxon>
    </lineage>
</organism>
<accession>A0A9X3X7P7</accession>
<dbReference type="AlphaFoldDB" id="A0A9X3X7P7"/>
<evidence type="ECO:0000313" key="4">
    <source>
        <dbReference type="Proteomes" id="UP001151081"/>
    </source>
</evidence>
<evidence type="ECO:0000256" key="1">
    <source>
        <dbReference type="SAM" id="MobiDB-lite"/>
    </source>
</evidence>
<feature type="signal peptide" evidence="2">
    <location>
        <begin position="1"/>
        <end position="19"/>
    </location>
</feature>
<dbReference type="RefSeq" id="WP_272423301.1">
    <property type="nucleotide sequence ID" value="NZ_JAGTJJ010000015.1"/>
</dbReference>
<comment type="caution">
    <text evidence="3">The sequence shown here is derived from an EMBL/GenBank/DDBJ whole genome shotgun (WGS) entry which is preliminary data.</text>
</comment>
<proteinExistence type="predicted"/>
<name>A0A9X3X7P7_9BACT</name>
<evidence type="ECO:0000256" key="2">
    <source>
        <dbReference type="SAM" id="SignalP"/>
    </source>
</evidence>
<dbReference type="Proteomes" id="UP001151081">
    <property type="component" value="Unassembled WGS sequence"/>
</dbReference>
<sequence>MPSFSKSVIGLLLASPLVASLIAVGCSDDPQTQTPSGSGASGSGASGGMGGAGGSTGGAGGVGGTGGTGGNTGGSGGTGNIPDAGPDGWGGLDGGFVMASCVNQVYQCGDTLDNDGDGLIDWQDPSCLGPCDNSEDGLGVSIPGGSGAACVSDCFWDSNSGTGNDECYWNHQCDPLSVAPDYNPEWWNGNKCQYNANANTPGTNLSCDELLNNQPETCKQICPALTPNGCDCFGCCVLYKDGQPHGPVWLGTEDGLGNFACTLDKLDDPKSCAPCTQVKGACYNECGKCELCIGKDTLPPECFPPPPDAGVDGGGGMGGMGGTDAGNPPSEQCPGGEQPCGLAGQEPCAIGYYCTTGCCIKVPK</sequence>
<evidence type="ECO:0000313" key="3">
    <source>
        <dbReference type="EMBL" id="MDC3983718.1"/>
    </source>
</evidence>
<feature type="compositionally biased region" description="Gly residues" evidence="1">
    <location>
        <begin position="39"/>
        <end position="79"/>
    </location>
</feature>
<keyword evidence="2" id="KW-0732">Signal</keyword>
<protein>
    <submittedName>
        <fullName evidence="3">Uncharacterized protein</fullName>
    </submittedName>
</protein>
<feature type="region of interest" description="Disordered" evidence="1">
    <location>
        <begin position="29"/>
        <end position="87"/>
    </location>
</feature>
<reference evidence="3 4" key="1">
    <citation type="submission" date="2021-04" db="EMBL/GenBank/DDBJ databases">
        <title>Genome analysis of Polyangium sp.</title>
        <authorList>
            <person name="Li Y."/>
            <person name="Wang J."/>
        </authorList>
    </citation>
    <scope>NUCLEOTIDE SEQUENCE [LARGE SCALE GENOMIC DNA]</scope>
    <source>
        <strain evidence="3 4">SDU14</strain>
    </source>
</reference>
<dbReference type="PROSITE" id="PS51257">
    <property type="entry name" value="PROKAR_LIPOPROTEIN"/>
    <property type="match status" value="1"/>
</dbReference>
<keyword evidence="4" id="KW-1185">Reference proteome</keyword>
<feature type="chain" id="PRO_5040822209" evidence="2">
    <location>
        <begin position="20"/>
        <end position="364"/>
    </location>
</feature>
<dbReference type="EMBL" id="JAGTJJ010000015">
    <property type="protein sequence ID" value="MDC3983718.1"/>
    <property type="molecule type" value="Genomic_DNA"/>
</dbReference>
<gene>
    <name evidence="3" type="ORF">KEG57_24630</name>
</gene>